<dbReference type="InterPro" id="IPR006762">
    <property type="entry name" value="Gtr1_RagA"/>
</dbReference>
<dbReference type="OMA" id="AFKHACS"/>
<dbReference type="GO" id="GO:0005525">
    <property type="term" value="F:GTP binding"/>
    <property type="evidence" value="ECO:0007669"/>
    <property type="project" value="UniProtKB-UniRule"/>
</dbReference>
<keyword evidence="6" id="KW-1185">Reference proteome</keyword>
<dbReference type="OrthoDB" id="10020193at2759"/>
<dbReference type="GO" id="GO:0005634">
    <property type="term" value="C:nucleus"/>
    <property type="evidence" value="ECO:0007669"/>
    <property type="project" value="TreeGrafter"/>
</dbReference>
<dbReference type="EMBL" id="CAFZ01000230">
    <property type="protein sequence ID" value="CCA73495.1"/>
    <property type="molecule type" value="Genomic_DNA"/>
</dbReference>
<dbReference type="GO" id="GO:0010507">
    <property type="term" value="P:negative regulation of autophagy"/>
    <property type="evidence" value="ECO:0007669"/>
    <property type="project" value="TreeGrafter"/>
</dbReference>
<dbReference type="PANTHER" id="PTHR11259:SF1">
    <property type="entry name" value="RAS-RELATED GTP-BINDING PROTEIN"/>
    <property type="match status" value="1"/>
</dbReference>
<name>G4TQA2_SERID</name>
<dbReference type="GO" id="GO:1904263">
    <property type="term" value="P:positive regulation of TORC1 signaling"/>
    <property type="evidence" value="ECO:0007669"/>
    <property type="project" value="TreeGrafter"/>
</dbReference>
<dbReference type="GO" id="GO:1990131">
    <property type="term" value="C:Gtr1-Gtr2 GTPase complex"/>
    <property type="evidence" value="ECO:0007669"/>
    <property type="project" value="UniProtKB-UniRule"/>
</dbReference>
<evidence type="ECO:0000313" key="6">
    <source>
        <dbReference type="Proteomes" id="UP000007148"/>
    </source>
</evidence>
<dbReference type="AlphaFoldDB" id="G4TQA2"/>
<dbReference type="SUPFAM" id="SSF52540">
    <property type="entry name" value="P-loop containing nucleoside triphosphate hydrolases"/>
    <property type="match status" value="1"/>
</dbReference>
<evidence type="ECO:0000256" key="3">
    <source>
        <dbReference type="ARBA" id="ARBA00023134"/>
    </source>
</evidence>
<gene>
    <name evidence="5" type="ORF">PIIN_07448</name>
</gene>
<comment type="function">
    <text evidence="4">GTPase involved in activation of the TORC1 signaling pathway, which promotes growth and represses autophagy in nutrient-rich conditions.</text>
</comment>
<accession>G4TQA2</accession>
<dbReference type="PANTHER" id="PTHR11259">
    <property type="entry name" value="RAS-RELATED GTP BINDING RAG/GTR YEAST"/>
    <property type="match status" value="1"/>
</dbReference>
<dbReference type="FunCoup" id="G4TQA2">
    <property type="interactions" value="167"/>
</dbReference>
<comment type="similarity">
    <text evidence="1 4">Belongs to the GTR/RAG GTP-binding protein family.</text>
</comment>
<dbReference type="STRING" id="1109443.G4TQA2"/>
<dbReference type="Pfam" id="PF04670">
    <property type="entry name" value="Gtr1_RagA"/>
    <property type="match status" value="2"/>
</dbReference>
<dbReference type="eggNOG" id="KOG3886">
    <property type="taxonomic scope" value="Eukaryota"/>
</dbReference>
<dbReference type="Proteomes" id="UP000007148">
    <property type="component" value="Unassembled WGS sequence"/>
</dbReference>
<dbReference type="HOGENOM" id="CLU_044099_1_0_1"/>
<evidence type="ECO:0000256" key="1">
    <source>
        <dbReference type="ARBA" id="ARBA00007756"/>
    </source>
</evidence>
<reference evidence="5 6" key="1">
    <citation type="journal article" date="2011" name="PLoS Pathog.">
        <title>Endophytic Life Strategies Decoded by Genome and Transcriptome Analyses of the Mutualistic Root Symbiont Piriformospora indica.</title>
        <authorList>
            <person name="Zuccaro A."/>
            <person name="Lahrmann U."/>
            <person name="Guldener U."/>
            <person name="Langen G."/>
            <person name="Pfiffi S."/>
            <person name="Biedenkopf D."/>
            <person name="Wong P."/>
            <person name="Samans B."/>
            <person name="Grimm C."/>
            <person name="Basiewicz M."/>
            <person name="Murat C."/>
            <person name="Martin F."/>
            <person name="Kogel K.H."/>
        </authorList>
    </citation>
    <scope>NUCLEOTIDE SEQUENCE [LARGE SCALE GENOMIC DNA]</scope>
    <source>
        <strain evidence="5 6">DSM 11827</strain>
    </source>
</reference>
<evidence type="ECO:0000256" key="4">
    <source>
        <dbReference type="RuleBase" id="RU367014"/>
    </source>
</evidence>
<sequence>MPHLVKKKVLLMGRSGSGKNVLPSLTHRLGATIDVEQSHQRFLGSLVLNLWDCGGQSSFLESYLNSQKSTVFAHVGVLIYVFDVDAGAAEWRNDLAYFQQCLRTLFAYSPDAAAFVLVHKMAWSQIVHTLIPNATALKRGLTTLTRACGAVEAVLFEKTTFLLIAHSEGLRSMIDENLLMASSSSSSPVSTEGSSSVVGTSVATDNSSSTLGLNVDGVGGNISTSEKKRLQLLSQLSANRFERISSLLKVFKLSCPNWTNGEKWHGLHIQLPEFAAVIEPLTVNSYVMVLSADERITPEAIRINIRMAKQKFEDLQAGSV</sequence>
<dbReference type="InParanoid" id="G4TQA2"/>
<evidence type="ECO:0000256" key="2">
    <source>
        <dbReference type="ARBA" id="ARBA00022741"/>
    </source>
</evidence>
<dbReference type="GO" id="GO:0000329">
    <property type="term" value="C:fungal-type vacuole membrane"/>
    <property type="evidence" value="ECO:0007669"/>
    <property type="project" value="TreeGrafter"/>
</dbReference>
<dbReference type="Gene3D" id="3.40.50.300">
    <property type="entry name" value="P-loop containing nucleotide triphosphate hydrolases"/>
    <property type="match status" value="1"/>
</dbReference>
<comment type="caution">
    <text evidence="5">The sequence shown here is derived from an EMBL/GenBank/DDBJ whole genome shotgun (WGS) entry which is preliminary data.</text>
</comment>
<comment type="subunit">
    <text evidence="4">Component of the GSE complex.</text>
</comment>
<protein>
    <recommendedName>
        <fullName evidence="4">GTP-binding protein</fullName>
    </recommendedName>
</protein>
<keyword evidence="2 4" id="KW-0547">Nucleotide-binding</keyword>
<keyword evidence="3 4" id="KW-0342">GTP-binding</keyword>
<proteinExistence type="inferred from homology"/>
<dbReference type="InterPro" id="IPR027417">
    <property type="entry name" value="P-loop_NTPase"/>
</dbReference>
<dbReference type="Gene3D" id="3.30.450.190">
    <property type="match status" value="1"/>
</dbReference>
<dbReference type="GO" id="GO:0003924">
    <property type="term" value="F:GTPase activity"/>
    <property type="evidence" value="ECO:0007669"/>
    <property type="project" value="UniProtKB-UniRule"/>
</dbReference>
<organism evidence="5 6">
    <name type="scientific">Serendipita indica (strain DSM 11827)</name>
    <name type="common">Root endophyte fungus</name>
    <name type="synonym">Piriformospora indica</name>
    <dbReference type="NCBI Taxonomy" id="1109443"/>
    <lineage>
        <taxon>Eukaryota</taxon>
        <taxon>Fungi</taxon>
        <taxon>Dikarya</taxon>
        <taxon>Basidiomycota</taxon>
        <taxon>Agaricomycotina</taxon>
        <taxon>Agaricomycetes</taxon>
        <taxon>Sebacinales</taxon>
        <taxon>Serendipitaceae</taxon>
        <taxon>Serendipita</taxon>
    </lineage>
</organism>
<dbReference type="GO" id="GO:0009267">
    <property type="term" value="P:cellular response to starvation"/>
    <property type="evidence" value="ECO:0007669"/>
    <property type="project" value="TreeGrafter"/>
</dbReference>
<evidence type="ECO:0000313" key="5">
    <source>
        <dbReference type="EMBL" id="CCA73495.1"/>
    </source>
</evidence>